<sequence length="499" mass="56861">MLPLIRFINSFLYQEQSTNSSIENNVTSIVKDPEEAKLLELLEAPDDATDSSGDDDDDDDIVGEGPQCFQAFGIVTAVGVLDGIIDGTYRFQLKDAPGNIKEGHNVEYLAFQPSANDDIIIRKIISITDELWTEDVIEPVPKTTDNSKKKKAIFERHKVCRLSKRNGREIFIDPPGDYSFNLDHVKISFVPIPGDWLTVVMRVEESEDSLNGVGEILEILEVMPLRFKSTEGVVSHWKADQKMGIIDRETYFTLDACEIGYVPVVGDQIDAHIIESQQGHLSWRALKVIPATQRTSYNRRNDMNFRKSMLAQSADAHGELLQNKYGISISTRCNFGKLKYGNERDMIVEVKNSSKIVHQLASAGFCNKFQTQMKLIEPVLKSDQYYQIDIGETVKFVFRCQAKFFGNAEELFVWNFKAFNIGRFLRVEVEDEYLQEVKNNKYQRKPKMEIDRENIVPTKHGFIINGVRSTRKAAFIPIKLGLFKVPDQFWDIMADNKCG</sequence>
<proteinExistence type="predicted"/>
<name>A0A482WQ79_LAOST</name>
<dbReference type="EMBL" id="QKKF02027762">
    <property type="protein sequence ID" value="RZF35674.1"/>
    <property type="molecule type" value="Genomic_DNA"/>
</dbReference>
<evidence type="ECO:0000256" key="1">
    <source>
        <dbReference type="ARBA" id="ARBA00004496"/>
    </source>
</evidence>
<protein>
    <submittedName>
        <fullName evidence="3">Uncharacterized protein</fullName>
    </submittedName>
</protein>
<evidence type="ECO:0000313" key="4">
    <source>
        <dbReference type="Proteomes" id="UP000291343"/>
    </source>
</evidence>
<keyword evidence="2" id="KW-0963">Cytoplasm</keyword>
<dbReference type="InParanoid" id="A0A482WQ79"/>
<dbReference type="AlphaFoldDB" id="A0A482WQ79"/>
<evidence type="ECO:0000313" key="3">
    <source>
        <dbReference type="EMBL" id="RZF35674.1"/>
    </source>
</evidence>
<organism evidence="3 4">
    <name type="scientific">Laodelphax striatellus</name>
    <name type="common">Small brown planthopper</name>
    <name type="synonym">Delphax striatella</name>
    <dbReference type="NCBI Taxonomy" id="195883"/>
    <lineage>
        <taxon>Eukaryota</taxon>
        <taxon>Metazoa</taxon>
        <taxon>Ecdysozoa</taxon>
        <taxon>Arthropoda</taxon>
        <taxon>Hexapoda</taxon>
        <taxon>Insecta</taxon>
        <taxon>Pterygota</taxon>
        <taxon>Neoptera</taxon>
        <taxon>Paraneoptera</taxon>
        <taxon>Hemiptera</taxon>
        <taxon>Auchenorrhyncha</taxon>
        <taxon>Fulgoroidea</taxon>
        <taxon>Delphacidae</taxon>
        <taxon>Criomorphinae</taxon>
        <taxon>Laodelphax</taxon>
    </lineage>
</organism>
<dbReference type="PANTHER" id="PTHR45418">
    <property type="entry name" value="CANCER/TESTIS ANTIGEN 55"/>
    <property type="match status" value="1"/>
</dbReference>
<keyword evidence="4" id="KW-1185">Reference proteome</keyword>
<dbReference type="STRING" id="195883.A0A482WQ79"/>
<comment type="subcellular location">
    <subcellularLocation>
        <location evidence="1">Cytoplasm</location>
    </subcellularLocation>
</comment>
<evidence type="ECO:0000256" key="2">
    <source>
        <dbReference type="ARBA" id="ARBA00022490"/>
    </source>
</evidence>
<reference evidence="3 4" key="1">
    <citation type="journal article" date="2017" name="Gigascience">
        <title>Genome sequence of the small brown planthopper, Laodelphax striatellus.</title>
        <authorList>
            <person name="Zhu J."/>
            <person name="Jiang F."/>
            <person name="Wang X."/>
            <person name="Yang P."/>
            <person name="Bao Y."/>
            <person name="Zhao W."/>
            <person name="Wang W."/>
            <person name="Lu H."/>
            <person name="Wang Q."/>
            <person name="Cui N."/>
            <person name="Li J."/>
            <person name="Chen X."/>
            <person name="Luo L."/>
            <person name="Yu J."/>
            <person name="Kang L."/>
            <person name="Cui F."/>
        </authorList>
    </citation>
    <scope>NUCLEOTIDE SEQUENCE [LARGE SCALE GENOMIC DNA]</scope>
    <source>
        <strain evidence="3">Lst14</strain>
    </source>
</reference>
<dbReference type="Proteomes" id="UP000291343">
    <property type="component" value="Unassembled WGS sequence"/>
</dbReference>
<accession>A0A482WQ79</accession>
<dbReference type="OrthoDB" id="6513042at2759"/>
<gene>
    <name evidence="3" type="ORF">LSTR_LSTR014290</name>
</gene>
<dbReference type="GO" id="GO:0005737">
    <property type="term" value="C:cytoplasm"/>
    <property type="evidence" value="ECO:0007669"/>
    <property type="project" value="UniProtKB-SubCell"/>
</dbReference>
<dbReference type="PANTHER" id="PTHR45418:SF1">
    <property type="entry name" value="CANCER_TESTIS ANTIGEN 55"/>
    <property type="match status" value="1"/>
</dbReference>
<comment type="caution">
    <text evidence="3">The sequence shown here is derived from an EMBL/GenBank/DDBJ whole genome shotgun (WGS) entry which is preliminary data.</text>
</comment>